<reference evidence="2 3" key="1">
    <citation type="submission" date="2015-05" db="EMBL/GenBank/DDBJ databases">
        <title>Comparison of genome.</title>
        <authorList>
            <person name="Zheng Z."/>
            <person name="Sun M."/>
        </authorList>
    </citation>
    <scope>NUCLEOTIDE SEQUENCE [LARGE SCALE GENOMIC DNA]</scope>
    <source>
        <strain evidence="2 3">G25-74</strain>
    </source>
</reference>
<organism evidence="2 3">
    <name type="scientific">Lederbergia galactosidilytica</name>
    <dbReference type="NCBI Taxonomy" id="217031"/>
    <lineage>
        <taxon>Bacteria</taxon>
        <taxon>Bacillati</taxon>
        <taxon>Bacillota</taxon>
        <taxon>Bacilli</taxon>
        <taxon>Bacillales</taxon>
        <taxon>Bacillaceae</taxon>
        <taxon>Lederbergia</taxon>
    </lineage>
</organism>
<evidence type="ECO:0000256" key="1">
    <source>
        <dbReference type="SAM" id="Coils"/>
    </source>
</evidence>
<dbReference type="AlphaFoldDB" id="A0A178A048"/>
<evidence type="ECO:0000313" key="3">
    <source>
        <dbReference type="Proteomes" id="UP000077881"/>
    </source>
</evidence>
<dbReference type="OrthoDB" id="2602945at2"/>
<accession>A0A178A048</accession>
<protein>
    <submittedName>
        <fullName evidence="2">HicA family toxin-antitoxin system</fullName>
    </submittedName>
</protein>
<comment type="caution">
    <text evidence="2">The sequence shown here is derived from an EMBL/GenBank/DDBJ whole genome shotgun (WGS) entry which is preliminary data.</text>
</comment>
<keyword evidence="1" id="KW-0175">Coiled coil</keyword>
<dbReference type="Proteomes" id="UP000077881">
    <property type="component" value="Unassembled WGS sequence"/>
</dbReference>
<dbReference type="STRING" id="217031.ABB05_06595"/>
<evidence type="ECO:0000313" key="2">
    <source>
        <dbReference type="EMBL" id="OAK73501.1"/>
    </source>
</evidence>
<dbReference type="EMBL" id="LDJR01000031">
    <property type="protein sequence ID" value="OAK73501.1"/>
    <property type="molecule type" value="Genomic_DNA"/>
</dbReference>
<name>A0A178A048_9BACI</name>
<keyword evidence="3" id="KW-1185">Reference proteome</keyword>
<gene>
    <name evidence="2" type="ORF">ABB05_06595</name>
</gene>
<feature type="coiled-coil region" evidence="1">
    <location>
        <begin position="123"/>
        <end position="150"/>
    </location>
</feature>
<dbReference type="RefSeq" id="WP_057987064.1">
    <property type="nucleotide sequence ID" value="NZ_JAGGKH010000017.1"/>
</dbReference>
<dbReference type="PATRIC" id="fig|217031.6.peg.1428"/>
<proteinExistence type="predicted"/>
<sequence>MDDFKVETVYEERTYERYRFSFSIDGKEYKGNFHEGEIQWLHPHPKQDLKEDQLQWIESEVRSLLTENDVMDADEDLDNLEVEPMFPDQVHQVHQFKLDIEGEQFKGMIRNGKLEWFHPKPRRKLANDKVEKVEKQIHEKVKKHIDEEDEI</sequence>